<name>A0A7R7I8M5_RAOOR</name>
<dbReference type="InterPro" id="IPR012337">
    <property type="entry name" value="RNaseH-like_sf"/>
</dbReference>
<sequence>MVIDLFARNVVGWSMKPTLSRELALDALMMAVWRRKPDGEVIVHSDSKNVCVSSHHHACCFVRAVRSLMQ</sequence>
<proteinExistence type="predicted"/>
<geneLocation type="plasmid" evidence="1">
    <name>pJSWP042_GES</name>
</geneLocation>
<dbReference type="PANTHER" id="PTHR46889">
    <property type="entry name" value="TRANSPOSASE INSF FOR INSERTION SEQUENCE IS3B-RELATED"/>
    <property type="match status" value="1"/>
</dbReference>
<dbReference type="SUPFAM" id="SSF53098">
    <property type="entry name" value="Ribonuclease H-like"/>
    <property type="match status" value="1"/>
</dbReference>
<evidence type="ECO:0008006" key="2">
    <source>
        <dbReference type="Google" id="ProtNLM"/>
    </source>
</evidence>
<dbReference type="EMBL" id="LC589684">
    <property type="protein sequence ID" value="BCM26380.1"/>
    <property type="molecule type" value="Genomic_DNA"/>
</dbReference>
<reference evidence="1" key="1">
    <citation type="submission" date="2020-10" db="EMBL/GenBank/DDBJ databases">
        <title>Complete sequence of plasmid pJSWP042_GES.</title>
        <authorList>
            <person name="Gomi R."/>
            <person name="Matsuda T."/>
        </authorList>
    </citation>
    <scope>NUCLEOTIDE SEQUENCE</scope>
    <source>
        <strain evidence="1">JSWP042</strain>
        <plasmid evidence="1">pJSWP042_GES</plasmid>
    </source>
</reference>
<evidence type="ECO:0000313" key="1">
    <source>
        <dbReference type="EMBL" id="BCM26380.1"/>
    </source>
</evidence>
<dbReference type="AlphaFoldDB" id="A0A7R7I8M5"/>
<organism evidence="1">
    <name type="scientific">Raoultella ornithinolytica</name>
    <name type="common">Klebsiella ornithinolytica</name>
    <dbReference type="NCBI Taxonomy" id="54291"/>
    <lineage>
        <taxon>Bacteria</taxon>
        <taxon>Pseudomonadati</taxon>
        <taxon>Pseudomonadota</taxon>
        <taxon>Gammaproteobacteria</taxon>
        <taxon>Enterobacterales</taxon>
        <taxon>Enterobacteriaceae</taxon>
        <taxon>Klebsiella/Raoultella group</taxon>
        <taxon>Raoultella</taxon>
    </lineage>
</organism>
<keyword evidence="1" id="KW-0614">Plasmid</keyword>
<protein>
    <recommendedName>
        <fullName evidence="2">Integrase core domain</fullName>
    </recommendedName>
</protein>
<accession>A0A7R7I8M5</accession>
<dbReference type="PANTHER" id="PTHR46889:SF4">
    <property type="entry name" value="TRANSPOSASE INSO FOR INSERTION SEQUENCE ELEMENT IS911B-RELATED"/>
    <property type="match status" value="1"/>
</dbReference>
<dbReference type="InterPro" id="IPR050900">
    <property type="entry name" value="Transposase_IS3/IS150/IS904"/>
</dbReference>